<proteinExistence type="predicted"/>
<protein>
    <submittedName>
        <fullName evidence="2">Uncharacterized protein</fullName>
    </submittedName>
</protein>
<feature type="compositionally biased region" description="Low complexity" evidence="1">
    <location>
        <begin position="168"/>
        <end position="187"/>
    </location>
</feature>
<comment type="caution">
    <text evidence="2">The sequence shown here is derived from an EMBL/GenBank/DDBJ whole genome shotgun (WGS) entry which is preliminary data.</text>
</comment>
<reference evidence="2 3" key="1">
    <citation type="submission" date="2023-04" db="EMBL/GenBank/DDBJ databases">
        <title>Marinoamorphus aggregata gen. nov., sp. Nov., isolate from tissue of brittle star Ophioplocus japonicus.</title>
        <authorList>
            <person name="Kawano K."/>
            <person name="Sawayama S."/>
            <person name="Nakagawa S."/>
        </authorList>
    </citation>
    <scope>NUCLEOTIDE SEQUENCE [LARGE SCALE GENOMIC DNA]</scope>
    <source>
        <strain evidence="2 3">NKW23</strain>
    </source>
</reference>
<sequence length="248" mass="25861">MVVALPAMAGPGSSGTREDHLRICQEALAEQYGAVEFGEALDRRRRGNNWVRQHATTADGRKVYFRCQIRYGSLRGVKSYDGGDWVPAAEVPKPEPETPPEAAETGGAQQAEIDPAAGEDPPESAEALPEPEPDPQGAPLPEVNRPPEEGSAEAEGATTEESTEDSAGESAEGAADGAGPAPQAGAEGETDGAGEGDGGLGLAQPKRYRVGIGEGYAAAEGVTCHRKVQECYDTHGRIDPEVTAKEFP</sequence>
<gene>
    <name evidence="2" type="ORF">LNKW23_39680</name>
</gene>
<evidence type="ECO:0000313" key="2">
    <source>
        <dbReference type="EMBL" id="GMG84752.1"/>
    </source>
</evidence>
<feature type="compositionally biased region" description="Low complexity" evidence="1">
    <location>
        <begin position="100"/>
        <end position="112"/>
    </location>
</feature>
<accession>A0ABQ6LNG1</accession>
<name>A0ABQ6LNG1_9RHOB</name>
<keyword evidence="3" id="KW-1185">Reference proteome</keyword>
<evidence type="ECO:0000313" key="3">
    <source>
        <dbReference type="Proteomes" id="UP001239909"/>
    </source>
</evidence>
<evidence type="ECO:0000256" key="1">
    <source>
        <dbReference type="SAM" id="MobiDB-lite"/>
    </source>
</evidence>
<feature type="region of interest" description="Disordered" evidence="1">
    <location>
        <begin position="78"/>
        <end position="204"/>
    </location>
</feature>
<organism evidence="2 3">
    <name type="scientific">Paralimibaculum aggregatum</name>
    <dbReference type="NCBI Taxonomy" id="3036245"/>
    <lineage>
        <taxon>Bacteria</taxon>
        <taxon>Pseudomonadati</taxon>
        <taxon>Pseudomonadota</taxon>
        <taxon>Alphaproteobacteria</taxon>
        <taxon>Rhodobacterales</taxon>
        <taxon>Paracoccaceae</taxon>
        <taxon>Paralimibaculum</taxon>
    </lineage>
</organism>
<dbReference type="Proteomes" id="UP001239909">
    <property type="component" value="Unassembled WGS sequence"/>
</dbReference>
<dbReference type="EMBL" id="BSYI01000042">
    <property type="protein sequence ID" value="GMG84752.1"/>
    <property type="molecule type" value="Genomic_DNA"/>
</dbReference>
<dbReference type="RefSeq" id="WP_285673853.1">
    <property type="nucleotide sequence ID" value="NZ_BSYI01000042.1"/>
</dbReference>